<evidence type="ECO:0000313" key="13">
    <source>
        <dbReference type="EMBL" id="MEK8088269.1"/>
    </source>
</evidence>
<dbReference type="InterPro" id="IPR004358">
    <property type="entry name" value="Sig_transdc_His_kin-like_C"/>
</dbReference>
<dbReference type="SUPFAM" id="SSF55781">
    <property type="entry name" value="GAF domain-like"/>
    <property type="match status" value="1"/>
</dbReference>
<evidence type="ECO:0000256" key="5">
    <source>
        <dbReference type="ARBA" id="ARBA00022679"/>
    </source>
</evidence>
<dbReference type="InterPro" id="IPR003660">
    <property type="entry name" value="HAMP_dom"/>
</dbReference>
<dbReference type="SMART" id="SM00304">
    <property type="entry name" value="HAMP"/>
    <property type="match status" value="7"/>
</dbReference>
<evidence type="ECO:0000259" key="12">
    <source>
        <dbReference type="PROSITE" id="PS50885"/>
    </source>
</evidence>
<dbReference type="CDD" id="cd17546">
    <property type="entry name" value="REC_hyHK_CKI1_RcsC-like"/>
    <property type="match status" value="1"/>
</dbReference>
<accession>A0ABU9D3X0</accession>
<dbReference type="Pfam" id="PF02518">
    <property type="entry name" value="HATPase_c"/>
    <property type="match status" value="1"/>
</dbReference>
<feature type="domain" description="HAMP" evidence="12">
    <location>
        <begin position="105"/>
        <end position="162"/>
    </location>
</feature>
<feature type="domain" description="HAMP" evidence="12">
    <location>
        <begin position="570"/>
        <end position="622"/>
    </location>
</feature>
<feature type="domain" description="HAMP" evidence="12">
    <location>
        <begin position="386"/>
        <end position="438"/>
    </location>
</feature>
<dbReference type="PRINTS" id="PR00344">
    <property type="entry name" value="BCTRLSENSOR"/>
</dbReference>
<dbReference type="Gene3D" id="3.30.565.10">
    <property type="entry name" value="Histidine kinase-like ATPase, C-terminal domain"/>
    <property type="match status" value="1"/>
</dbReference>
<keyword evidence="7" id="KW-0902">Two-component regulatory system</keyword>
<evidence type="ECO:0000256" key="4">
    <source>
        <dbReference type="ARBA" id="ARBA00022553"/>
    </source>
</evidence>
<name>A0ABU9D3X0_9PROT</name>
<dbReference type="InterPro" id="IPR029016">
    <property type="entry name" value="GAF-like_dom_sf"/>
</dbReference>
<dbReference type="Pfam" id="PF13185">
    <property type="entry name" value="GAF_2"/>
    <property type="match status" value="1"/>
</dbReference>
<feature type="domain" description="HAMP" evidence="12">
    <location>
        <begin position="662"/>
        <end position="714"/>
    </location>
</feature>
<dbReference type="InterPro" id="IPR036890">
    <property type="entry name" value="HATPase_C_sf"/>
</dbReference>
<dbReference type="PROSITE" id="PS50885">
    <property type="entry name" value="HAMP"/>
    <property type="match status" value="7"/>
</dbReference>
<gene>
    <name evidence="13" type="ORF">WOB96_00690</name>
</gene>
<evidence type="ECO:0000256" key="3">
    <source>
        <dbReference type="ARBA" id="ARBA00012438"/>
    </source>
</evidence>
<evidence type="ECO:0000256" key="9">
    <source>
        <dbReference type="SAM" id="Coils"/>
    </source>
</evidence>
<dbReference type="SUPFAM" id="SSF55874">
    <property type="entry name" value="ATPase domain of HSP90 chaperone/DNA topoisomerase II/histidine kinase"/>
    <property type="match status" value="1"/>
</dbReference>
<evidence type="ECO:0000259" key="11">
    <source>
        <dbReference type="PROSITE" id="PS50110"/>
    </source>
</evidence>
<dbReference type="PANTHER" id="PTHR45339">
    <property type="entry name" value="HYBRID SIGNAL TRANSDUCTION HISTIDINE KINASE J"/>
    <property type="match status" value="1"/>
</dbReference>
<evidence type="ECO:0000259" key="10">
    <source>
        <dbReference type="PROSITE" id="PS50109"/>
    </source>
</evidence>
<dbReference type="CDD" id="cd00082">
    <property type="entry name" value="HisKA"/>
    <property type="match status" value="1"/>
</dbReference>
<feature type="domain" description="HAMP" evidence="12">
    <location>
        <begin position="202"/>
        <end position="254"/>
    </location>
</feature>
<evidence type="ECO:0000256" key="6">
    <source>
        <dbReference type="ARBA" id="ARBA00022777"/>
    </source>
</evidence>
<feature type="domain" description="Histidine kinase" evidence="10">
    <location>
        <begin position="945"/>
        <end position="1178"/>
    </location>
</feature>
<dbReference type="InterPro" id="IPR003018">
    <property type="entry name" value="GAF"/>
</dbReference>
<keyword evidence="5" id="KW-0808">Transferase</keyword>
<organism evidence="13 14">
    <name type="scientific">Thermithiobacillus plumbiphilus</name>
    <dbReference type="NCBI Taxonomy" id="1729899"/>
    <lineage>
        <taxon>Bacteria</taxon>
        <taxon>Pseudomonadati</taxon>
        <taxon>Pseudomonadota</taxon>
        <taxon>Acidithiobacillia</taxon>
        <taxon>Acidithiobacillales</taxon>
        <taxon>Thermithiobacillaceae</taxon>
        <taxon>Thermithiobacillus</taxon>
    </lineage>
</organism>
<feature type="coiled-coil region" evidence="9">
    <location>
        <begin position="880"/>
        <end position="935"/>
    </location>
</feature>
<evidence type="ECO:0000256" key="2">
    <source>
        <dbReference type="ARBA" id="ARBA00004370"/>
    </source>
</evidence>
<dbReference type="InterPro" id="IPR036097">
    <property type="entry name" value="HisK_dim/P_sf"/>
</dbReference>
<dbReference type="InterPro" id="IPR001789">
    <property type="entry name" value="Sig_transdc_resp-reg_receiver"/>
</dbReference>
<dbReference type="Gene3D" id="3.30.450.40">
    <property type="match status" value="1"/>
</dbReference>
<evidence type="ECO:0000313" key="14">
    <source>
        <dbReference type="Proteomes" id="UP001446205"/>
    </source>
</evidence>
<dbReference type="EC" id="2.7.13.3" evidence="3"/>
<keyword evidence="9" id="KW-0175">Coiled coil</keyword>
<dbReference type="InterPro" id="IPR003661">
    <property type="entry name" value="HisK_dim/P_dom"/>
</dbReference>
<dbReference type="EMBL" id="JBBPCO010000001">
    <property type="protein sequence ID" value="MEK8088269.1"/>
    <property type="molecule type" value="Genomic_DNA"/>
</dbReference>
<feature type="domain" description="HAMP" evidence="12">
    <location>
        <begin position="294"/>
        <end position="346"/>
    </location>
</feature>
<feature type="domain" description="Response regulatory" evidence="11">
    <location>
        <begin position="1231"/>
        <end position="1344"/>
    </location>
</feature>
<comment type="catalytic activity">
    <reaction evidence="1">
        <text>ATP + protein L-histidine = ADP + protein N-phospho-L-histidine.</text>
        <dbReference type="EC" id="2.7.13.3"/>
    </reaction>
</comment>
<dbReference type="Pfam" id="PF00672">
    <property type="entry name" value="HAMP"/>
    <property type="match status" value="6"/>
</dbReference>
<dbReference type="Proteomes" id="UP001446205">
    <property type="component" value="Unassembled WGS sequence"/>
</dbReference>
<evidence type="ECO:0000256" key="8">
    <source>
        <dbReference type="PROSITE-ProRule" id="PRU00169"/>
    </source>
</evidence>
<comment type="caution">
    <text evidence="13">The sequence shown here is derived from an EMBL/GenBank/DDBJ whole genome shotgun (WGS) entry which is preliminary data.</text>
</comment>
<dbReference type="PROSITE" id="PS50109">
    <property type="entry name" value="HIS_KIN"/>
    <property type="match status" value="1"/>
</dbReference>
<evidence type="ECO:0000256" key="1">
    <source>
        <dbReference type="ARBA" id="ARBA00000085"/>
    </source>
</evidence>
<dbReference type="SMART" id="SM00387">
    <property type="entry name" value="HATPase_c"/>
    <property type="match status" value="1"/>
</dbReference>
<dbReference type="CDD" id="cd16922">
    <property type="entry name" value="HATPase_EvgS-ArcB-TorS-like"/>
    <property type="match status" value="1"/>
</dbReference>
<reference evidence="13 14" key="1">
    <citation type="submission" date="2024-04" db="EMBL/GenBank/DDBJ databases">
        <authorList>
            <person name="Abashina T."/>
            <person name="Shaikin A."/>
        </authorList>
    </citation>
    <scope>NUCLEOTIDE SEQUENCE [LARGE SCALE GENOMIC DNA]</scope>
    <source>
        <strain evidence="13 14">AAFK</strain>
    </source>
</reference>
<dbReference type="InterPro" id="IPR011006">
    <property type="entry name" value="CheY-like_superfamily"/>
</dbReference>
<dbReference type="PANTHER" id="PTHR45339:SF1">
    <property type="entry name" value="HYBRID SIGNAL TRANSDUCTION HISTIDINE KINASE J"/>
    <property type="match status" value="1"/>
</dbReference>
<dbReference type="Gene3D" id="3.40.50.2300">
    <property type="match status" value="3"/>
</dbReference>
<dbReference type="Pfam" id="PF00512">
    <property type="entry name" value="HisKA"/>
    <property type="match status" value="1"/>
</dbReference>
<dbReference type="CDD" id="cd06225">
    <property type="entry name" value="HAMP"/>
    <property type="match status" value="7"/>
</dbReference>
<keyword evidence="6" id="KW-0418">Kinase</keyword>
<feature type="modified residue" description="4-aspartylphosphate" evidence="8">
    <location>
        <position position="1541"/>
    </location>
</feature>
<dbReference type="CDD" id="cd00156">
    <property type="entry name" value="REC"/>
    <property type="match status" value="1"/>
</dbReference>
<feature type="domain" description="HAMP" evidence="12">
    <location>
        <begin position="478"/>
        <end position="530"/>
    </location>
</feature>
<sequence length="1616" mass="175471">MENETNARSTRNVSCTQFLDQLLAALEAAREGDFSLRLRHVKSGITGEVARAFNDVMSMNARLANELTRIGKVVGREGRMAERASLGDAQGAWKQSIEAVNSLVGDLVMPTTEVARVINAVAEGDLSQKIALEIDGRPIKGEFLRIGTTVNTMVDQLRSFASEVTRVAKEVGTEGKLGGQAEVQGVSGTWKDLTDNVNLLAGNLTSQVRNIALVTTAVANGDLSQKITVDAKGEILELKDTINTMVDQLRSFASEVTRVAKEVGTEGKLGGQADVQGVSGTWKDLTDNVNQLASNLTGQVRNIALVTTAVANGDMSQKITVDARGEILELKDTINTMVDQLSTFAGEVTRVAKEVGTEGKLGGQADVQGVSGTWKDLTDNVNQLASNLTGQVRNIALVTTAVANGDMSQKITVDARGEILELKDTINTMVDQLSTFAGEVTRVAKEVGTEGKLGGQAEVQGVSGTWKDLTDNVNQLAGNLTSQVRNIAKVTTAVANGDLSQKITVDAKGEILELKNTVNIMVDQLSTFAGEVTRVAREVGTDGKLGGQAEVKGVSGVWKDLTDNVNFMARNLTTQVRGIARVVTSVANGDLKQKLSVDAKGEIAALADTINGMTDTLSIFAEQVTGVAREVGIEGKLGGQAKVPGAAGTWKDLTDNVNFMASTLTSQVRAIAEVATAVTKGDLTRSISIAAEGEVADLKDNINQMIGNLKDTTLKNQEQDWLKTNLAKFSGMMQGQKDLAAVSRLLMSELTPLVSAHHGVFFLADSEDDAPVLKLISSYAYKARKSVSNRFRLGEGLVGQCALEKKTILLTQVPHDYIQISSGLGEATPMNIVVLPVLFEGEVKAVIELASFQPFSPIHQIFLDQLMESVGVVLNMITANMRTEELLQELQRSNSELEAQAKELEEKATLLEVKNKEVELASESLEEKAEQLALISKYKSEFLANMSHELRTPLNSLMILAKLLSENKDHNLSDKQVEFANTIYASGNDLLSLINEILDLSKVESGKMVVDASRITLTELGQTMERGFRQVAQQKSLRFNVYFEPDLPKVVYTDSQRLQQILRNLLSNAFKFTDHGQVSLHVSRVDQRRKFDNPALNQAEGVIAFSVTDTGIGIPKEKQRLIFEAFQQADGTTSRKYGGTGLGLTISREIARLLGGEIRLESVPGRGSTFTLYLPQTYLNPELEGMEAELEALTEYQPSPLVSAMIDAERVLRPVEVLIDDRDAILPGDPVFLIIENDVSFARILLSMARDKGFKGLVAGDGESGLALANRYRPQTITLDLKLPILDGWTVLDRLKRNPDTRHIPVHVISVVDREQHGEPLGAVAYLEKPVSQENLESIFTHLNCLTQREMRTLLLVEDDAVQRSSLQELLEQGGLEVQAVSTGADALAALAHQHFDCMVLDLVLPDMSGAELLANIKAEKGIHDLPVLIYTSKELDPQEITQLRACTKSIIVKGADSAELLLSETRHSLRRLESAPVQELLAPGMLTGRKVLVVDDDARNIFALASVLESHDIEVLYAENGLDGINMLKRNPDINLVLMDVMMPGMDGYETMQEIRKLTAFASLPIIALTAKAMPGDREKCIEAGASDYIPKPVDTELLLMLMSRWLDSRDAAEA</sequence>
<comment type="subcellular location">
    <subcellularLocation>
        <location evidence="2">Membrane</location>
    </subcellularLocation>
</comment>
<evidence type="ECO:0000256" key="7">
    <source>
        <dbReference type="ARBA" id="ARBA00023012"/>
    </source>
</evidence>
<dbReference type="SMART" id="SM00388">
    <property type="entry name" value="HisKA"/>
    <property type="match status" value="1"/>
</dbReference>
<dbReference type="Pfam" id="PF18947">
    <property type="entry name" value="HAMP_2"/>
    <property type="match status" value="1"/>
</dbReference>
<keyword evidence="4 8" id="KW-0597">Phosphoprotein</keyword>
<keyword evidence="14" id="KW-1185">Reference proteome</keyword>
<dbReference type="SUPFAM" id="SSF47384">
    <property type="entry name" value="Homodimeric domain of signal transducing histidine kinase"/>
    <property type="match status" value="1"/>
</dbReference>
<dbReference type="RefSeq" id="WP_341369335.1">
    <property type="nucleotide sequence ID" value="NZ_JBBPCO010000001.1"/>
</dbReference>
<dbReference type="InterPro" id="IPR005467">
    <property type="entry name" value="His_kinase_dom"/>
</dbReference>
<dbReference type="SMART" id="SM00065">
    <property type="entry name" value="GAF"/>
    <property type="match status" value="1"/>
</dbReference>
<dbReference type="SUPFAM" id="SSF58104">
    <property type="entry name" value="Methyl-accepting chemotaxis protein (MCP) signaling domain"/>
    <property type="match status" value="1"/>
</dbReference>
<proteinExistence type="predicted"/>
<dbReference type="Gene3D" id="1.10.287.130">
    <property type="match status" value="1"/>
</dbReference>
<dbReference type="SMART" id="SM00448">
    <property type="entry name" value="REC"/>
    <property type="match status" value="3"/>
</dbReference>
<dbReference type="InterPro" id="IPR003594">
    <property type="entry name" value="HATPase_dom"/>
</dbReference>
<dbReference type="PROSITE" id="PS50110">
    <property type="entry name" value="RESPONSE_REGULATORY"/>
    <property type="match status" value="3"/>
</dbReference>
<feature type="domain" description="Response regulatory" evidence="11">
    <location>
        <begin position="1353"/>
        <end position="1469"/>
    </location>
</feature>
<dbReference type="Pfam" id="PF00072">
    <property type="entry name" value="Response_reg"/>
    <property type="match status" value="3"/>
</dbReference>
<dbReference type="SUPFAM" id="SSF52172">
    <property type="entry name" value="CheY-like"/>
    <property type="match status" value="3"/>
</dbReference>
<feature type="domain" description="Response regulatory" evidence="11">
    <location>
        <begin position="1491"/>
        <end position="1608"/>
    </location>
</feature>
<protein>
    <recommendedName>
        <fullName evidence="3">histidine kinase</fullName>
        <ecNumber evidence="3">2.7.13.3</ecNumber>
    </recommendedName>
</protein>
<feature type="modified residue" description="4-aspartylphosphate" evidence="8">
    <location>
        <position position="1280"/>
    </location>
</feature>
<feature type="modified residue" description="4-aspartylphosphate" evidence="8">
    <location>
        <position position="1402"/>
    </location>
</feature>
<dbReference type="Gene3D" id="1.20.120.1530">
    <property type="match status" value="5"/>
</dbReference>